<dbReference type="AlphaFoldDB" id="A0A6S6TH59"/>
<sequence>MRSFKIIILSLTLLTSATLAEVKPLFYETYNFPEDDILKIQKHRFVVILEPYQGHWSVVGITQDYWTP</sequence>
<feature type="signal peptide" evidence="1">
    <location>
        <begin position="1"/>
        <end position="20"/>
    </location>
</feature>
<dbReference type="EMBL" id="CACVAX010000043">
    <property type="protein sequence ID" value="CAA6815797.1"/>
    <property type="molecule type" value="Genomic_DNA"/>
</dbReference>
<gene>
    <name evidence="2" type="ORF">HELGO_WM6874</name>
</gene>
<evidence type="ECO:0000256" key="1">
    <source>
        <dbReference type="SAM" id="SignalP"/>
    </source>
</evidence>
<organism evidence="2">
    <name type="scientific">uncultured Sulfurovum sp</name>
    <dbReference type="NCBI Taxonomy" id="269237"/>
    <lineage>
        <taxon>Bacteria</taxon>
        <taxon>Pseudomonadati</taxon>
        <taxon>Campylobacterota</taxon>
        <taxon>Epsilonproteobacteria</taxon>
        <taxon>Campylobacterales</taxon>
        <taxon>Sulfurovaceae</taxon>
        <taxon>Sulfurovum</taxon>
        <taxon>environmental samples</taxon>
    </lineage>
</organism>
<accession>A0A6S6TH59</accession>
<reference evidence="2" key="1">
    <citation type="submission" date="2020-01" db="EMBL/GenBank/DDBJ databases">
        <authorList>
            <person name="Meier V. D."/>
            <person name="Meier V D."/>
        </authorList>
    </citation>
    <scope>NUCLEOTIDE SEQUENCE</scope>
    <source>
        <strain evidence="2">HLG_WM_MAG_04</strain>
    </source>
</reference>
<proteinExistence type="predicted"/>
<feature type="chain" id="PRO_5028044373" evidence="1">
    <location>
        <begin position="21"/>
        <end position="68"/>
    </location>
</feature>
<name>A0A6S6TH59_9BACT</name>
<keyword evidence="1" id="KW-0732">Signal</keyword>
<evidence type="ECO:0000313" key="2">
    <source>
        <dbReference type="EMBL" id="CAA6815797.1"/>
    </source>
</evidence>
<protein>
    <submittedName>
        <fullName evidence="2">Uncharacterized protein</fullName>
    </submittedName>
</protein>